<dbReference type="AlphaFoldDB" id="A0A550CKC9"/>
<reference evidence="2 3" key="1">
    <citation type="journal article" date="2019" name="New Phytol.">
        <title>Comparative genomics reveals unique wood-decay strategies and fruiting body development in the Schizophyllaceae.</title>
        <authorList>
            <person name="Almasi E."/>
            <person name="Sahu N."/>
            <person name="Krizsan K."/>
            <person name="Balint B."/>
            <person name="Kovacs G.M."/>
            <person name="Kiss B."/>
            <person name="Cseklye J."/>
            <person name="Drula E."/>
            <person name="Henrissat B."/>
            <person name="Nagy I."/>
            <person name="Chovatia M."/>
            <person name="Adam C."/>
            <person name="LaButti K."/>
            <person name="Lipzen A."/>
            <person name="Riley R."/>
            <person name="Grigoriev I.V."/>
            <person name="Nagy L.G."/>
        </authorList>
    </citation>
    <scope>NUCLEOTIDE SEQUENCE [LARGE SCALE GENOMIC DNA]</scope>
    <source>
        <strain evidence="2 3">NL-1724</strain>
    </source>
</reference>
<organism evidence="2 3">
    <name type="scientific">Schizophyllum amplum</name>
    <dbReference type="NCBI Taxonomy" id="97359"/>
    <lineage>
        <taxon>Eukaryota</taxon>
        <taxon>Fungi</taxon>
        <taxon>Dikarya</taxon>
        <taxon>Basidiomycota</taxon>
        <taxon>Agaricomycotina</taxon>
        <taxon>Agaricomycetes</taxon>
        <taxon>Agaricomycetidae</taxon>
        <taxon>Agaricales</taxon>
        <taxon>Schizophyllaceae</taxon>
        <taxon>Schizophyllum</taxon>
    </lineage>
</organism>
<sequence>MSGQSRGDEPMAEESKGAEAKVATEEIDELEPDQPEDDQLQDAQSTGNVPQGGQPTGDNADKKTAEELATEEERESKKPFFCPICACGRPFSTNGRPILKETFAGAPPSAVAGTNVSAGSNASSSTRTDTVDMRSLAECLSPTKSTITAIPDATNDHVRQLQRNSVSNHFMTHGHFGGRFFCRFCVKRDGFRDAFVYWSHVRSQHSGEGKDGKGKKGKKAAKKQ</sequence>
<dbReference type="Proteomes" id="UP000320762">
    <property type="component" value="Unassembled WGS sequence"/>
</dbReference>
<feature type="compositionally biased region" description="Basic and acidic residues" evidence="1">
    <location>
        <begin position="205"/>
        <end position="214"/>
    </location>
</feature>
<feature type="compositionally biased region" description="Polar residues" evidence="1">
    <location>
        <begin position="43"/>
        <end position="57"/>
    </location>
</feature>
<protein>
    <submittedName>
        <fullName evidence="2">Uncharacterized protein</fullName>
    </submittedName>
</protein>
<feature type="compositionally biased region" description="Basic and acidic residues" evidence="1">
    <location>
        <begin position="1"/>
        <end position="24"/>
    </location>
</feature>
<evidence type="ECO:0000313" key="3">
    <source>
        <dbReference type="Proteomes" id="UP000320762"/>
    </source>
</evidence>
<proteinExistence type="predicted"/>
<name>A0A550CKC9_9AGAR</name>
<evidence type="ECO:0000256" key="1">
    <source>
        <dbReference type="SAM" id="MobiDB-lite"/>
    </source>
</evidence>
<evidence type="ECO:0000313" key="2">
    <source>
        <dbReference type="EMBL" id="TRM65232.1"/>
    </source>
</evidence>
<gene>
    <name evidence="2" type="ORF">BD626DRAFT_488134</name>
</gene>
<feature type="region of interest" description="Disordered" evidence="1">
    <location>
        <begin position="1"/>
        <end position="75"/>
    </location>
</feature>
<comment type="caution">
    <text evidence="2">The sequence shown here is derived from an EMBL/GenBank/DDBJ whole genome shotgun (WGS) entry which is preliminary data.</text>
</comment>
<feature type="compositionally biased region" description="Basic residues" evidence="1">
    <location>
        <begin position="215"/>
        <end position="224"/>
    </location>
</feature>
<feature type="compositionally biased region" description="Acidic residues" evidence="1">
    <location>
        <begin position="25"/>
        <end position="40"/>
    </location>
</feature>
<dbReference type="EMBL" id="VDMD01000005">
    <property type="protein sequence ID" value="TRM65232.1"/>
    <property type="molecule type" value="Genomic_DNA"/>
</dbReference>
<keyword evidence="3" id="KW-1185">Reference proteome</keyword>
<accession>A0A550CKC9</accession>
<feature type="region of interest" description="Disordered" evidence="1">
    <location>
        <begin position="204"/>
        <end position="224"/>
    </location>
</feature>